<dbReference type="KEGG" id="nwr:E3U44_03200"/>
<evidence type="ECO:0000313" key="2">
    <source>
        <dbReference type="Proteomes" id="UP000294325"/>
    </source>
</evidence>
<sequence length="102" mass="11372">MTDFNCVPTKLHQSGEFAVPRGPRRRGDLGLGVFTAPRAFTSGAPHPRLREQENHSANLWQNATHVALALGAPFHFATLLGERLTSMRLQCKYKCFPIKTAR</sequence>
<dbReference type="AlphaFoldDB" id="A0A4P7BUJ7"/>
<evidence type="ECO:0000313" key="1">
    <source>
        <dbReference type="EMBL" id="QBQ53623.1"/>
    </source>
</evidence>
<accession>A0A4P7BUJ7</accession>
<dbReference type="OrthoDB" id="9986524at2"/>
<keyword evidence="2" id="KW-1185">Reference proteome</keyword>
<protein>
    <submittedName>
        <fullName evidence="1">Uncharacterized protein</fullName>
    </submittedName>
</protein>
<reference evidence="1 2" key="1">
    <citation type="submission" date="2019-03" db="EMBL/GenBank/DDBJ databases">
        <title>The genome sequence of Nitrosococcus wardiae strain D1FHST reveals the archetypal metabolic capacity of ammonia-oxidizing Gammaproteobacteria.</title>
        <authorList>
            <person name="Wang L."/>
            <person name="Lim C.K."/>
            <person name="Hanson T.E."/>
            <person name="Dang H."/>
            <person name="Klotz M.G."/>
        </authorList>
    </citation>
    <scope>NUCLEOTIDE SEQUENCE [LARGE SCALE GENOMIC DNA]</scope>
    <source>
        <strain evidence="1 2">D1FHS</strain>
    </source>
</reference>
<dbReference type="EMBL" id="CP038033">
    <property type="protein sequence ID" value="QBQ53623.1"/>
    <property type="molecule type" value="Genomic_DNA"/>
</dbReference>
<proteinExistence type="predicted"/>
<dbReference type="Proteomes" id="UP000294325">
    <property type="component" value="Chromosome"/>
</dbReference>
<gene>
    <name evidence="1" type="ORF">E3U44_03200</name>
</gene>
<organism evidence="1 2">
    <name type="scientific">Nitrosococcus wardiae</name>
    <dbReference type="NCBI Taxonomy" id="1814290"/>
    <lineage>
        <taxon>Bacteria</taxon>
        <taxon>Pseudomonadati</taxon>
        <taxon>Pseudomonadota</taxon>
        <taxon>Gammaproteobacteria</taxon>
        <taxon>Chromatiales</taxon>
        <taxon>Chromatiaceae</taxon>
        <taxon>Nitrosococcus</taxon>
    </lineage>
</organism>
<name>A0A4P7BUJ7_9GAMM</name>